<comment type="caution">
    <text evidence="2">The sequence shown here is derived from an EMBL/GenBank/DDBJ whole genome shotgun (WGS) entry which is preliminary data.</text>
</comment>
<keyword evidence="1" id="KW-0472">Membrane</keyword>
<dbReference type="EMBL" id="JAXOFX010000009">
    <property type="protein sequence ID" value="MDZ5472925.1"/>
    <property type="molecule type" value="Genomic_DNA"/>
</dbReference>
<reference evidence="2 3" key="1">
    <citation type="submission" date="2023-11" db="EMBL/GenBank/DDBJ databases">
        <title>Bacillus jintuensis, isolated from a mudflat on the Beibu Gulf coast.</title>
        <authorList>
            <person name="Li M."/>
        </authorList>
    </citation>
    <scope>NUCLEOTIDE SEQUENCE [LARGE SCALE GENOMIC DNA]</scope>
    <source>
        <strain evidence="2 3">31A1R</strain>
    </source>
</reference>
<dbReference type="RefSeq" id="WP_322447224.1">
    <property type="nucleotide sequence ID" value="NZ_JAXOFX010000009.1"/>
</dbReference>
<evidence type="ECO:0000313" key="2">
    <source>
        <dbReference type="EMBL" id="MDZ5472925.1"/>
    </source>
</evidence>
<keyword evidence="3" id="KW-1185">Reference proteome</keyword>
<proteinExistence type="predicted"/>
<dbReference type="Proteomes" id="UP001290455">
    <property type="component" value="Unassembled WGS sequence"/>
</dbReference>
<protein>
    <submittedName>
        <fullName evidence="2">Uncharacterized protein</fullName>
    </submittedName>
</protein>
<sequence length="197" mass="23525">MDLLLDIFHHHLLNTITYDQVLKVEKEYYDTLKTFWRESNFLTPKWWLLVTLSVLSPIVWIKFVDKSRITEITSFGMFYGIAAIILDSIGSNALVWTYPIRLTPYLYPQLYPYDVGIVIIPFMFVYQRWGNDFKEFLIATGLLSAFLAFMAETFMEALMIYKEFTWKNIYSFPIYWLLGLICWGISKQFKKLEQKKR</sequence>
<feature type="transmembrane region" description="Helical" evidence="1">
    <location>
        <begin position="46"/>
        <end position="64"/>
    </location>
</feature>
<keyword evidence="1" id="KW-1133">Transmembrane helix</keyword>
<gene>
    <name evidence="2" type="ORF">SM124_14500</name>
</gene>
<organism evidence="2 3">
    <name type="scientific">Robertmurraya mangrovi</name>
    <dbReference type="NCBI Taxonomy" id="3098077"/>
    <lineage>
        <taxon>Bacteria</taxon>
        <taxon>Bacillati</taxon>
        <taxon>Bacillota</taxon>
        <taxon>Bacilli</taxon>
        <taxon>Bacillales</taxon>
        <taxon>Bacillaceae</taxon>
        <taxon>Robertmurraya</taxon>
    </lineage>
</organism>
<accession>A0ABU5J0I2</accession>
<feature type="transmembrane region" description="Helical" evidence="1">
    <location>
        <begin position="110"/>
        <end position="129"/>
    </location>
</feature>
<feature type="transmembrane region" description="Helical" evidence="1">
    <location>
        <begin position="136"/>
        <end position="157"/>
    </location>
</feature>
<name>A0ABU5J0I2_9BACI</name>
<keyword evidence="1" id="KW-0812">Transmembrane</keyword>
<feature type="transmembrane region" description="Helical" evidence="1">
    <location>
        <begin position="76"/>
        <end position="98"/>
    </location>
</feature>
<evidence type="ECO:0000256" key="1">
    <source>
        <dbReference type="SAM" id="Phobius"/>
    </source>
</evidence>
<feature type="transmembrane region" description="Helical" evidence="1">
    <location>
        <begin position="169"/>
        <end position="186"/>
    </location>
</feature>
<evidence type="ECO:0000313" key="3">
    <source>
        <dbReference type="Proteomes" id="UP001290455"/>
    </source>
</evidence>